<organism evidence="6 7">
    <name type="scientific">Rossellomorea vietnamensis</name>
    <dbReference type="NCBI Taxonomy" id="218284"/>
    <lineage>
        <taxon>Bacteria</taxon>
        <taxon>Bacillati</taxon>
        <taxon>Bacillota</taxon>
        <taxon>Bacilli</taxon>
        <taxon>Bacillales</taxon>
        <taxon>Bacillaceae</taxon>
        <taxon>Rossellomorea</taxon>
    </lineage>
</organism>
<dbReference type="InterPro" id="IPR050217">
    <property type="entry name" value="Peroxiredoxin"/>
</dbReference>
<dbReference type="Gene3D" id="3.40.30.10">
    <property type="entry name" value="Glutaredoxin"/>
    <property type="match status" value="1"/>
</dbReference>
<comment type="function">
    <text evidence="4">Thiol-specific peroxidase that catalyzes the reduction of hydrogen peroxide and organic hydroperoxides to water and alcohols, respectively. Plays a role in cell protection against oxidative stress by detoxifying peroxides.</text>
</comment>
<dbReference type="GO" id="GO:0008379">
    <property type="term" value="F:thioredoxin peroxidase activity"/>
    <property type="evidence" value="ECO:0007669"/>
    <property type="project" value="TreeGrafter"/>
</dbReference>
<evidence type="ECO:0000313" key="7">
    <source>
        <dbReference type="Proteomes" id="UP000323317"/>
    </source>
</evidence>
<sequence length="109" mass="12640">MTELSSWKEDYEEIENTDTEILAIGVDHIFSHNVFEASLGTLPYPLLSDWHKETVKKYGVFHEKDEVAIRSCFLIDKKGEIVYKDVDFNPRNQKVYEGLLKECGKLSVK</sequence>
<dbReference type="Pfam" id="PF00578">
    <property type="entry name" value="AhpC-TSA"/>
    <property type="match status" value="1"/>
</dbReference>
<dbReference type="InterPro" id="IPR000866">
    <property type="entry name" value="AhpC/TSA"/>
</dbReference>
<protein>
    <submittedName>
        <fullName evidence="6">Redoxin domain-containing protein</fullName>
    </submittedName>
</protein>
<reference evidence="6 7" key="1">
    <citation type="submission" date="2019-08" db="EMBL/GenBank/DDBJ databases">
        <title>Bacillus genomes from the desert of Cuatro Cienegas, Coahuila.</title>
        <authorList>
            <person name="Olmedo-Alvarez G."/>
        </authorList>
    </citation>
    <scope>NUCLEOTIDE SEQUENCE [LARGE SCALE GENOMIC DNA]</scope>
    <source>
        <strain evidence="6 7">CH40_1T</strain>
    </source>
</reference>
<evidence type="ECO:0000259" key="5">
    <source>
        <dbReference type="Pfam" id="PF00578"/>
    </source>
</evidence>
<dbReference type="GO" id="GO:0033554">
    <property type="term" value="P:cellular response to stress"/>
    <property type="evidence" value="ECO:0007669"/>
    <property type="project" value="TreeGrafter"/>
</dbReference>
<dbReference type="EMBL" id="VTEH01000017">
    <property type="protein sequence ID" value="TYR73598.1"/>
    <property type="molecule type" value="Genomic_DNA"/>
</dbReference>
<evidence type="ECO:0000256" key="2">
    <source>
        <dbReference type="ARBA" id="ARBA00023002"/>
    </source>
</evidence>
<accession>A0A5D4K8I6</accession>
<evidence type="ECO:0000256" key="3">
    <source>
        <dbReference type="ARBA" id="ARBA00023157"/>
    </source>
</evidence>
<name>A0A5D4K8I6_9BACI</name>
<proteinExistence type="inferred from homology"/>
<gene>
    <name evidence="6" type="ORF">FZC79_18355</name>
</gene>
<dbReference type="PANTHER" id="PTHR10681:SF128">
    <property type="entry name" value="THIOREDOXIN-DEPENDENT PEROXIDE REDUCTASE, MITOCHONDRIAL"/>
    <property type="match status" value="1"/>
</dbReference>
<dbReference type="PANTHER" id="PTHR10681">
    <property type="entry name" value="THIOREDOXIN PEROXIDASE"/>
    <property type="match status" value="1"/>
</dbReference>
<evidence type="ECO:0000256" key="4">
    <source>
        <dbReference type="ARBA" id="ARBA00037420"/>
    </source>
</evidence>
<evidence type="ECO:0000256" key="1">
    <source>
        <dbReference type="ARBA" id="ARBA00009796"/>
    </source>
</evidence>
<comment type="similarity">
    <text evidence="1">Belongs to the peroxiredoxin family. AhpC/Prx1 subfamily.</text>
</comment>
<dbReference type="AlphaFoldDB" id="A0A5D4K8I6"/>
<dbReference type="GO" id="GO:0006979">
    <property type="term" value="P:response to oxidative stress"/>
    <property type="evidence" value="ECO:0007669"/>
    <property type="project" value="TreeGrafter"/>
</dbReference>
<keyword evidence="3" id="KW-1015">Disulfide bond</keyword>
<evidence type="ECO:0000313" key="6">
    <source>
        <dbReference type="EMBL" id="TYR73598.1"/>
    </source>
</evidence>
<keyword evidence="2" id="KW-0560">Oxidoreductase</keyword>
<feature type="domain" description="Alkyl hydroperoxide reductase subunit C/ Thiol specific antioxidant" evidence="5">
    <location>
        <begin position="2"/>
        <end position="83"/>
    </location>
</feature>
<dbReference type="InterPro" id="IPR036249">
    <property type="entry name" value="Thioredoxin-like_sf"/>
</dbReference>
<dbReference type="GO" id="GO:0045454">
    <property type="term" value="P:cell redox homeostasis"/>
    <property type="evidence" value="ECO:0007669"/>
    <property type="project" value="TreeGrafter"/>
</dbReference>
<dbReference type="SUPFAM" id="SSF52833">
    <property type="entry name" value="Thioredoxin-like"/>
    <property type="match status" value="1"/>
</dbReference>
<dbReference type="Proteomes" id="UP000323317">
    <property type="component" value="Unassembled WGS sequence"/>
</dbReference>
<comment type="caution">
    <text evidence="6">The sequence shown here is derived from an EMBL/GenBank/DDBJ whole genome shotgun (WGS) entry which is preliminary data.</text>
</comment>
<dbReference type="GO" id="GO:0042744">
    <property type="term" value="P:hydrogen peroxide catabolic process"/>
    <property type="evidence" value="ECO:0007669"/>
    <property type="project" value="TreeGrafter"/>
</dbReference>